<dbReference type="InterPro" id="IPR042184">
    <property type="entry name" value="YqeY/Aim41_N"/>
</dbReference>
<gene>
    <name evidence="1" type="ORF">H8696_02240</name>
</gene>
<protein>
    <submittedName>
        <fullName evidence="1">GatB/YqeY domain-containing protein</fullName>
    </submittedName>
</protein>
<dbReference type="AlphaFoldDB" id="A0A926D3J9"/>
<keyword evidence="2" id="KW-1185">Reference proteome</keyword>
<dbReference type="InterPro" id="IPR023168">
    <property type="entry name" value="GatB_Yqey_C_2"/>
</dbReference>
<sequence>MSKTEAVQKAMVAAMKAHDGARKTTLSLLLSALKAKAKDKRAELTAEEEDAIVMREIKQTQETLDSARGREDIVKECEDRLAVLEEFAPKMMDEGEIRAVIETVLAAFPEPPTAKQKGLVMRELMPKVKGKADGGLVNRLVGEYLKS</sequence>
<evidence type="ECO:0000313" key="2">
    <source>
        <dbReference type="Proteomes" id="UP000623172"/>
    </source>
</evidence>
<dbReference type="PANTHER" id="PTHR28055:SF1">
    <property type="entry name" value="ALTERED INHERITANCE OF MITOCHONDRIA PROTEIN 41, MITOCHONDRIAL"/>
    <property type="match status" value="1"/>
</dbReference>
<reference evidence="1" key="1">
    <citation type="submission" date="2020-08" db="EMBL/GenBank/DDBJ databases">
        <title>Genome public.</title>
        <authorList>
            <person name="Liu C."/>
            <person name="Sun Q."/>
        </authorList>
    </citation>
    <scope>NUCLEOTIDE SEQUENCE</scope>
    <source>
        <strain evidence="1">NSJ-53</strain>
    </source>
</reference>
<dbReference type="Gene3D" id="1.10.10.410">
    <property type="match status" value="1"/>
</dbReference>
<proteinExistence type="predicted"/>
<organism evidence="1 2">
    <name type="scientific">Gehongia tenuis</name>
    <dbReference type="NCBI Taxonomy" id="2763655"/>
    <lineage>
        <taxon>Bacteria</taxon>
        <taxon>Bacillati</taxon>
        <taxon>Bacillota</taxon>
        <taxon>Clostridia</taxon>
        <taxon>Christensenellales</taxon>
        <taxon>Christensenellaceae</taxon>
        <taxon>Gehongia</taxon>
    </lineage>
</organism>
<dbReference type="PANTHER" id="PTHR28055">
    <property type="entry name" value="ALTERED INHERITANCE OF MITOCHONDRIA PROTEIN 41, MITOCHONDRIAL"/>
    <property type="match status" value="1"/>
</dbReference>
<dbReference type="InterPro" id="IPR019004">
    <property type="entry name" value="YqeY/Aim41"/>
</dbReference>
<dbReference type="Proteomes" id="UP000623172">
    <property type="component" value="Unassembled WGS sequence"/>
</dbReference>
<dbReference type="InterPro" id="IPR003789">
    <property type="entry name" value="Asn/Gln_tRNA_amidoTrase-B-like"/>
</dbReference>
<comment type="caution">
    <text evidence="1">The sequence shown here is derived from an EMBL/GenBank/DDBJ whole genome shotgun (WGS) entry which is preliminary data.</text>
</comment>
<dbReference type="Pfam" id="PF09424">
    <property type="entry name" value="YqeY"/>
    <property type="match status" value="1"/>
</dbReference>
<accession>A0A926D3J9</accession>
<dbReference type="RefSeq" id="WP_249314641.1">
    <property type="nucleotide sequence ID" value="NZ_JACRSR010000001.1"/>
</dbReference>
<dbReference type="GO" id="GO:0016884">
    <property type="term" value="F:carbon-nitrogen ligase activity, with glutamine as amido-N-donor"/>
    <property type="evidence" value="ECO:0007669"/>
    <property type="project" value="InterPro"/>
</dbReference>
<dbReference type="SUPFAM" id="SSF89095">
    <property type="entry name" value="GatB/YqeY motif"/>
    <property type="match status" value="1"/>
</dbReference>
<name>A0A926D3J9_9FIRM</name>
<evidence type="ECO:0000313" key="1">
    <source>
        <dbReference type="EMBL" id="MBC8530668.1"/>
    </source>
</evidence>
<dbReference type="Gene3D" id="1.10.1510.10">
    <property type="entry name" value="Uncharacterised protein YqeY/AIM41 PF09424, N-terminal domain"/>
    <property type="match status" value="1"/>
</dbReference>
<dbReference type="EMBL" id="JACRSR010000001">
    <property type="protein sequence ID" value="MBC8530668.1"/>
    <property type="molecule type" value="Genomic_DNA"/>
</dbReference>